<dbReference type="InterPro" id="IPR029058">
    <property type="entry name" value="AB_hydrolase_fold"/>
</dbReference>
<gene>
    <name evidence="6" type="primary">NLGN4X</name>
    <name evidence="6" type="ORF">CDAR_75151</name>
</gene>
<dbReference type="InterPro" id="IPR051093">
    <property type="entry name" value="Neuroligin/BSAL"/>
</dbReference>
<evidence type="ECO:0000256" key="2">
    <source>
        <dbReference type="ARBA" id="ARBA00023180"/>
    </source>
</evidence>
<reference evidence="6 7" key="1">
    <citation type="submission" date="2021-06" db="EMBL/GenBank/DDBJ databases">
        <title>Caerostris darwini draft genome.</title>
        <authorList>
            <person name="Kono N."/>
            <person name="Arakawa K."/>
        </authorList>
    </citation>
    <scope>NUCLEOTIDE SEQUENCE [LARGE SCALE GENOMIC DNA]</scope>
</reference>
<proteinExistence type="inferred from homology"/>
<sequence>MDQVAALHWIQENIAEFGGDANNVTLFGQGHGAACINFLMISPMARGLFHRAIMQSGSAFSPWALARDAATFTRYLASVLDCPTRDNTALVDCIRQRSISDIMRVQLDVPDYLTAFGPTIDGIVIPNEPAVLMKNFKDLFGQYDLLFGVTKIESYFRFSAHEEKFGIDSVRRDRIFRTLVRNVFTFHLQEIYLTILNEYTDWLHPEQHPLNIFETTVEALSDVLTVAPMLKAGNYHSMSHSSKTFFYVFDHQTEESDYPPRMGCVSGEELNYIFGAPLVSSLSHFSTNYTRSEYTLARAVMTYWSNFAKTGDPNSVFIDEDEEVEDRDSTRYSPVSWTQYDRLHQRYILIGLKSKMRDHYHSHRLSFWLHLIPSLNRPGEGNLSYDHHMLDDHHNPRTYDGKVRETPSDTPSKGGTPEEIFYPPPMPLPTLAPVPRSTTQISDSNTRQSQIVVKLKNPSDELPELDNAENGTYVIEGGGPTSASVEGTTAEPPGIFDMGIYSTALSVTIIVGCSLLILNILIFVGVYYQRDKHRMEMAMEKANFQVWKSLV</sequence>
<dbReference type="Proteomes" id="UP001054837">
    <property type="component" value="Unassembled WGS sequence"/>
</dbReference>
<keyword evidence="2" id="KW-0325">Glycoprotein</keyword>
<name>A0AAV4MTH3_9ARAC</name>
<feature type="transmembrane region" description="Helical" evidence="4">
    <location>
        <begin position="504"/>
        <end position="528"/>
    </location>
</feature>
<organism evidence="6 7">
    <name type="scientific">Caerostris darwini</name>
    <dbReference type="NCBI Taxonomy" id="1538125"/>
    <lineage>
        <taxon>Eukaryota</taxon>
        <taxon>Metazoa</taxon>
        <taxon>Ecdysozoa</taxon>
        <taxon>Arthropoda</taxon>
        <taxon>Chelicerata</taxon>
        <taxon>Arachnida</taxon>
        <taxon>Araneae</taxon>
        <taxon>Araneomorphae</taxon>
        <taxon>Entelegynae</taxon>
        <taxon>Araneoidea</taxon>
        <taxon>Araneidae</taxon>
        <taxon>Caerostris</taxon>
    </lineage>
</organism>
<dbReference type="InterPro" id="IPR002018">
    <property type="entry name" value="CarbesteraseB"/>
</dbReference>
<accession>A0AAV4MTH3</accession>
<keyword evidence="4" id="KW-0812">Transmembrane</keyword>
<feature type="domain" description="Carboxylesterase type B" evidence="5">
    <location>
        <begin position="1"/>
        <end position="368"/>
    </location>
</feature>
<keyword evidence="7" id="KW-1185">Reference proteome</keyword>
<dbReference type="SUPFAM" id="SSF53474">
    <property type="entry name" value="alpha/beta-Hydrolases"/>
    <property type="match status" value="1"/>
</dbReference>
<keyword evidence="4" id="KW-1133">Transmembrane helix</keyword>
<dbReference type="Gene3D" id="3.40.50.1820">
    <property type="entry name" value="alpha/beta hydrolase"/>
    <property type="match status" value="1"/>
</dbReference>
<evidence type="ECO:0000256" key="1">
    <source>
        <dbReference type="ARBA" id="ARBA00005964"/>
    </source>
</evidence>
<protein>
    <submittedName>
        <fullName evidence="6">Neuroligin-4, X-linked</fullName>
    </submittedName>
</protein>
<feature type="region of interest" description="Disordered" evidence="3">
    <location>
        <begin position="394"/>
        <end position="424"/>
    </location>
</feature>
<comment type="similarity">
    <text evidence="1">Belongs to the type-B carboxylesterase/lipase family.</text>
</comment>
<evidence type="ECO:0000313" key="6">
    <source>
        <dbReference type="EMBL" id="GIX75155.1"/>
    </source>
</evidence>
<dbReference type="EMBL" id="BPLQ01000804">
    <property type="protein sequence ID" value="GIX75155.1"/>
    <property type="molecule type" value="Genomic_DNA"/>
</dbReference>
<keyword evidence="4" id="KW-0472">Membrane</keyword>
<evidence type="ECO:0000256" key="4">
    <source>
        <dbReference type="SAM" id="Phobius"/>
    </source>
</evidence>
<evidence type="ECO:0000259" key="5">
    <source>
        <dbReference type="Pfam" id="PF00135"/>
    </source>
</evidence>
<evidence type="ECO:0000256" key="3">
    <source>
        <dbReference type="SAM" id="MobiDB-lite"/>
    </source>
</evidence>
<evidence type="ECO:0000313" key="7">
    <source>
        <dbReference type="Proteomes" id="UP001054837"/>
    </source>
</evidence>
<dbReference type="Pfam" id="PF00135">
    <property type="entry name" value="COesterase"/>
    <property type="match status" value="1"/>
</dbReference>
<comment type="caution">
    <text evidence="6">The sequence shown here is derived from an EMBL/GenBank/DDBJ whole genome shotgun (WGS) entry which is preliminary data.</text>
</comment>
<dbReference type="PANTHER" id="PTHR43903">
    <property type="entry name" value="NEUROLIGIN"/>
    <property type="match status" value="1"/>
</dbReference>
<feature type="compositionally biased region" description="Basic and acidic residues" evidence="3">
    <location>
        <begin position="394"/>
        <end position="407"/>
    </location>
</feature>
<dbReference type="AlphaFoldDB" id="A0AAV4MTH3"/>